<sequence length="100" mass="11130">MKRQEDFKQMPKPKIELITTESKVRLGNFLVEFYHINHNIPDSVGVVLRTPVGTVVHTGDFKFDPQPVSEATADLRRIAEIGRQGVLLLVSESTDADSPG</sequence>
<proteinExistence type="predicted"/>
<dbReference type="SUPFAM" id="SSF56281">
    <property type="entry name" value="Metallo-hydrolase/oxidoreductase"/>
    <property type="match status" value="1"/>
</dbReference>
<organism evidence="1 2">
    <name type="scientific">Candidatus Adlerbacteria bacterium GW2011_GWC1_50_9</name>
    <dbReference type="NCBI Taxonomy" id="1618608"/>
    <lineage>
        <taxon>Bacteria</taxon>
        <taxon>Candidatus Adleribacteriota</taxon>
    </lineage>
</organism>
<name>A0A0G1WRD5_9BACT</name>
<protein>
    <submittedName>
        <fullName evidence="1">RnjA</fullName>
    </submittedName>
</protein>
<dbReference type="Gene3D" id="3.60.15.10">
    <property type="entry name" value="Ribonuclease Z/Hydroxyacylglutathione hydrolase-like"/>
    <property type="match status" value="1"/>
</dbReference>
<dbReference type="Proteomes" id="UP000034201">
    <property type="component" value="Unassembled WGS sequence"/>
</dbReference>
<dbReference type="PANTHER" id="PTHR43694:SF1">
    <property type="entry name" value="RIBONUCLEASE J"/>
    <property type="match status" value="1"/>
</dbReference>
<reference evidence="1 2" key="1">
    <citation type="journal article" date="2015" name="Nature">
        <title>rRNA introns, odd ribosomes, and small enigmatic genomes across a large radiation of phyla.</title>
        <authorList>
            <person name="Brown C.T."/>
            <person name="Hug L.A."/>
            <person name="Thomas B.C."/>
            <person name="Sharon I."/>
            <person name="Castelle C.J."/>
            <person name="Singh A."/>
            <person name="Wilkins M.J."/>
            <person name="Williams K.H."/>
            <person name="Banfield J.F."/>
        </authorList>
    </citation>
    <scope>NUCLEOTIDE SEQUENCE [LARGE SCALE GENOMIC DNA]</scope>
</reference>
<dbReference type="PANTHER" id="PTHR43694">
    <property type="entry name" value="RIBONUCLEASE J"/>
    <property type="match status" value="1"/>
</dbReference>
<accession>A0A0G1WRD5</accession>
<feature type="non-terminal residue" evidence="1">
    <location>
        <position position="100"/>
    </location>
</feature>
<dbReference type="EMBL" id="LCQQ01000006">
    <property type="protein sequence ID" value="KKW21423.1"/>
    <property type="molecule type" value="Genomic_DNA"/>
</dbReference>
<gene>
    <name evidence="1" type="ORF">UY61_C0006G0007</name>
</gene>
<dbReference type="AlphaFoldDB" id="A0A0G1WRD5"/>
<evidence type="ECO:0000313" key="1">
    <source>
        <dbReference type="EMBL" id="KKW21423.1"/>
    </source>
</evidence>
<evidence type="ECO:0000313" key="2">
    <source>
        <dbReference type="Proteomes" id="UP000034201"/>
    </source>
</evidence>
<dbReference type="InterPro" id="IPR036866">
    <property type="entry name" value="RibonucZ/Hydroxyglut_hydro"/>
</dbReference>
<comment type="caution">
    <text evidence="1">The sequence shown here is derived from an EMBL/GenBank/DDBJ whole genome shotgun (WGS) entry which is preliminary data.</text>
</comment>